<organism evidence="1 2">
    <name type="scientific">Lentinula aff. detonsa</name>
    <dbReference type="NCBI Taxonomy" id="2804958"/>
    <lineage>
        <taxon>Eukaryota</taxon>
        <taxon>Fungi</taxon>
        <taxon>Dikarya</taxon>
        <taxon>Basidiomycota</taxon>
        <taxon>Agaricomycotina</taxon>
        <taxon>Agaricomycetes</taxon>
        <taxon>Agaricomycetidae</taxon>
        <taxon>Agaricales</taxon>
        <taxon>Marasmiineae</taxon>
        <taxon>Omphalotaceae</taxon>
        <taxon>Lentinula</taxon>
    </lineage>
</organism>
<gene>
    <name evidence="1" type="ORF">GGU10DRAFT_337590</name>
</gene>
<name>A0AA38NIZ4_9AGAR</name>
<sequence length="146" mass="16496">MRTYGFKTLKAFRYKIWDASMSPQIEMLPPAALLPDSTIGSMLDQFVKLKTLEDISSYVNCFLSGHEEELLDQLQLLRVKFNRMKIGLDPNEIAYDNSIYIQAELFTSSCENIAVTACNAQCFFLSTRPFTGSGDLISTAYTCIHL</sequence>
<proteinExistence type="predicted"/>
<reference evidence="1" key="1">
    <citation type="submission" date="2022-08" db="EMBL/GenBank/DDBJ databases">
        <authorList>
            <consortium name="DOE Joint Genome Institute"/>
            <person name="Min B."/>
            <person name="Riley R."/>
            <person name="Sierra-Patev S."/>
            <person name="Naranjo-Ortiz M."/>
            <person name="Looney B."/>
            <person name="Konkel Z."/>
            <person name="Slot J.C."/>
            <person name="Sakamoto Y."/>
            <person name="Steenwyk J.L."/>
            <person name="Rokas A."/>
            <person name="Carro J."/>
            <person name="Camarero S."/>
            <person name="Ferreira P."/>
            <person name="Molpeceres G."/>
            <person name="Ruiz-Duenas F.J."/>
            <person name="Serrano A."/>
            <person name="Henrissat B."/>
            <person name="Drula E."/>
            <person name="Hughes K.W."/>
            <person name="Mata J.L."/>
            <person name="Ishikawa N.K."/>
            <person name="Vargas-Isla R."/>
            <person name="Ushijima S."/>
            <person name="Smith C.A."/>
            <person name="Ahrendt S."/>
            <person name="Andreopoulos W."/>
            <person name="He G."/>
            <person name="Labutti K."/>
            <person name="Lipzen A."/>
            <person name="Ng V."/>
            <person name="Sandor L."/>
            <person name="Barry K."/>
            <person name="Martinez A.T."/>
            <person name="Xiao Y."/>
            <person name="Gibbons J.G."/>
            <person name="Terashima K."/>
            <person name="Hibbett D.S."/>
            <person name="Grigoriev I.V."/>
        </authorList>
    </citation>
    <scope>NUCLEOTIDE SEQUENCE</scope>
    <source>
        <strain evidence="1">TFB10291</strain>
    </source>
</reference>
<accession>A0AA38NIZ4</accession>
<dbReference type="EMBL" id="MU794038">
    <property type="protein sequence ID" value="KAJ3779944.1"/>
    <property type="molecule type" value="Genomic_DNA"/>
</dbReference>
<evidence type="ECO:0000313" key="2">
    <source>
        <dbReference type="Proteomes" id="UP001163798"/>
    </source>
</evidence>
<dbReference type="AlphaFoldDB" id="A0AA38NIZ4"/>
<protein>
    <submittedName>
        <fullName evidence="1">Uncharacterized protein</fullName>
    </submittedName>
</protein>
<evidence type="ECO:0000313" key="1">
    <source>
        <dbReference type="EMBL" id="KAJ3779944.1"/>
    </source>
</evidence>
<keyword evidence="2" id="KW-1185">Reference proteome</keyword>
<dbReference type="Proteomes" id="UP001163798">
    <property type="component" value="Unassembled WGS sequence"/>
</dbReference>
<comment type="caution">
    <text evidence="1">The sequence shown here is derived from an EMBL/GenBank/DDBJ whole genome shotgun (WGS) entry which is preliminary data.</text>
</comment>